<dbReference type="RefSeq" id="WP_184192966.1">
    <property type="nucleotide sequence ID" value="NZ_JACHGW010000001.1"/>
</dbReference>
<dbReference type="NCBIfam" id="TIGR02595">
    <property type="entry name" value="PEP_CTERM"/>
    <property type="match status" value="1"/>
</dbReference>
<sequence length="360" mass="37303">MRNLNGLSRTRLGLSALTLISLIGTSHALTFNFTPVPGTSQQAIDGFAAAGARWSALFTDNVTVNLTIGFSALGSGILAQAGSTQNTYTYTNVRNALINDASSATDAAAIAQLPNRNGGTSFGVMINRTTDNPNGANSATPFLDTTGNNTTTVRMSNANAKALGLLSGNNAATDASITFSTAFSWDFDPSNGITAGNFDFIGIATHEIGHSLGFISGVDTLDGNPTGFSSNAFTFVSTLDLFRRSALSLANGGNDTIDWAADNRDKYFSLDGGTTNLGLFSNGQTFGDGQQASHWKDNLGLGVMDPTAGTGELLTITARDIQAFDAIGWTLAATSAPEPGTLALALLGIPAIAVLRRRRA</sequence>
<dbReference type="InterPro" id="IPR024079">
    <property type="entry name" value="MetalloPept_cat_dom_sf"/>
</dbReference>
<evidence type="ECO:0008006" key="3">
    <source>
        <dbReference type="Google" id="ProtNLM"/>
    </source>
</evidence>
<name>A0A7W9SNQ1_ARMRO</name>
<organism evidence="1 2">
    <name type="scientific">Armatimonas rosea</name>
    <dbReference type="NCBI Taxonomy" id="685828"/>
    <lineage>
        <taxon>Bacteria</taxon>
        <taxon>Bacillati</taxon>
        <taxon>Armatimonadota</taxon>
        <taxon>Armatimonadia</taxon>
        <taxon>Armatimonadales</taxon>
        <taxon>Armatimonadaceae</taxon>
        <taxon>Armatimonas</taxon>
    </lineage>
</organism>
<dbReference type="EMBL" id="JACHGW010000001">
    <property type="protein sequence ID" value="MBB6049358.1"/>
    <property type="molecule type" value="Genomic_DNA"/>
</dbReference>
<reference evidence="1 2" key="1">
    <citation type="submission" date="2020-08" db="EMBL/GenBank/DDBJ databases">
        <title>Genomic Encyclopedia of Type Strains, Phase IV (KMG-IV): sequencing the most valuable type-strain genomes for metagenomic binning, comparative biology and taxonomic classification.</title>
        <authorList>
            <person name="Goeker M."/>
        </authorList>
    </citation>
    <scope>NUCLEOTIDE SEQUENCE [LARGE SCALE GENOMIC DNA]</scope>
    <source>
        <strain evidence="1 2">DSM 23562</strain>
    </source>
</reference>
<dbReference type="Gene3D" id="3.40.390.10">
    <property type="entry name" value="Collagenase (Catalytic Domain)"/>
    <property type="match status" value="1"/>
</dbReference>
<dbReference type="SUPFAM" id="SSF55486">
    <property type="entry name" value="Metalloproteases ('zincins'), catalytic domain"/>
    <property type="match status" value="1"/>
</dbReference>
<accession>A0A7W9SNQ1</accession>
<dbReference type="InterPro" id="IPR013424">
    <property type="entry name" value="Ice-binding_C"/>
</dbReference>
<dbReference type="AlphaFoldDB" id="A0A7W9SNQ1"/>
<comment type="caution">
    <text evidence="1">The sequence shown here is derived from an EMBL/GenBank/DDBJ whole genome shotgun (WGS) entry which is preliminary data.</text>
</comment>
<evidence type="ECO:0000313" key="2">
    <source>
        <dbReference type="Proteomes" id="UP000520814"/>
    </source>
</evidence>
<keyword evidence="2" id="KW-1185">Reference proteome</keyword>
<gene>
    <name evidence="1" type="ORF">HNQ39_001120</name>
</gene>
<proteinExistence type="predicted"/>
<protein>
    <recommendedName>
        <fullName evidence="3">PEP-CTERM protein-sorting domain-containing protein</fullName>
    </recommendedName>
</protein>
<dbReference type="Proteomes" id="UP000520814">
    <property type="component" value="Unassembled WGS sequence"/>
</dbReference>
<dbReference type="GO" id="GO:0008237">
    <property type="term" value="F:metallopeptidase activity"/>
    <property type="evidence" value="ECO:0007669"/>
    <property type="project" value="InterPro"/>
</dbReference>
<evidence type="ECO:0000313" key="1">
    <source>
        <dbReference type="EMBL" id="MBB6049358.1"/>
    </source>
</evidence>
<dbReference type="NCBIfam" id="NF038122">
    <property type="entry name" value="metallo_LGF"/>
    <property type="match status" value="1"/>
</dbReference>